<dbReference type="RefSeq" id="WP_209687520.1">
    <property type="nucleotide sequence ID" value="NZ_JAGGLU010000015.1"/>
</dbReference>
<dbReference type="PANTHER" id="PTHR43235">
    <property type="entry name" value="GLUTAMINE AMIDOTRANSFERASE PB2B2.05-RELATED"/>
    <property type="match status" value="1"/>
</dbReference>
<dbReference type="InterPro" id="IPR044668">
    <property type="entry name" value="PuuD-like"/>
</dbReference>
<sequence>MHKPIIGISGSVIIDNGGIFPGYHRSYVNEDYVDSVVQNGGVPFIIPFNENEDVIKAQMDNVDGLILSGGHDVDPHNYGEEPEQKLGNIWPERDKFDMLLLKLAEEKHIPVLGVCRGAQVINVAHGGSLYQDLSYREEKTLKHSQNQRPTLVTHTVKVTPGTKIAELLGKEELQTNSFHHQLLKKVAPDFKVSARCVDGVVEAIENDDASVIAVQWHPEMLHRVSKIQNNLFKYIIEQASNK</sequence>
<proteinExistence type="predicted"/>
<dbReference type="Gene3D" id="3.40.50.880">
    <property type="match status" value="1"/>
</dbReference>
<dbReference type="InterPro" id="IPR029062">
    <property type="entry name" value="Class_I_gatase-like"/>
</dbReference>
<keyword evidence="2" id="KW-1185">Reference proteome</keyword>
<dbReference type="PANTHER" id="PTHR43235:SF1">
    <property type="entry name" value="GLUTAMINE AMIDOTRANSFERASE PB2B2.05-RELATED"/>
    <property type="match status" value="1"/>
</dbReference>
<evidence type="ECO:0000313" key="1">
    <source>
        <dbReference type="EMBL" id="MBP2058802.1"/>
    </source>
</evidence>
<reference evidence="1 2" key="1">
    <citation type="submission" date="2021-03" db="EMBL/GenBank/DDBJ databases">
        <title>Genomic Encyclopedia of Type Strains, Phase IV (KMG-IV): sequencing the most valuable type-strain genomes for metagenomic binning, comparative biology and taxonomic classification.</title>
        <authorList>
            <person name="Goeker M."/>
        </authorList>
    </citation>
    <scope>NUCLEOTIDE SEQUENCE [LARGE SCALE GENOMIC DNA]</scope>
    <source>
        <strain evidence="1 2">DSM 101872</strain>
    </source>
</reference>
<accession>A0ABS4MHJ9</accession>
<organism evidence="1 2">
    <name type="scientific">Lactobacillus colini</name>
    <dbReference type="NCBI Taxonomy" id="1819254"/>
    <lineage>
        <taxon>Bacteria</taxon>
        <taxon>Bacillati</taxon>
        <taxon>Bacillota</taxon>
        <taxon>Bacilli</taxon>
        <taxon>Lactobacillales</taxon>
        <taxon>Lactobacillaceae</taxon>
        <taxon>Lactobacillus</taxon>
    </lineage>
</organism>
<dbReference type="Pfam" id="PF07722">
    <property type="entry name" value="Peptidase_C26"/>
    <property type="match status" value="1"/>
</dbReference>
<gene>
    <name evidence="1" type="ORF">J2Z60_001993</name>
</gene>
<dbReference type="SUPFAM" id="SSF52317">
    <property type="entry name" value="Class I glutamine amidotransferase-like"/>
    <property type="match status" value="1"/>
</dbReference>
<comment type="caution">
    <text evidence="1">The sequence shown here is derived from an EMBL/GenBank/DDBJ whole genome shotgun (WGS) entry which is preliminary data.</text>
</comment>
<name>A0ABS4MHJ9_9LACO</name>
<keyword evidence="1" id="KW-0315">Glutamine amidotransferase</keyword>
<dbReference type="InterPro" id="IPR011697">
    <property type="entry name" value="Peptidase_C26"/>
</dbReference>
<dbReference type="PROSITE" id="PS51273">
    <property type="entry name" value="GATASE_TYPE_1"/>
    <property type="match status" value="1"/>
</dbReference>
<protein>
    <submittedName>
        <fullName evidence="1">Glutamine amidotransferase</fullName>
    </submittedName>
</protein>
<dbReference type="CDD" id="cd01745">
    <property type="entry name" value="GATase1_2"/>
    <property type="match status" value="1"/>
</dbReference>
<dbReference type="Proteomes" id="UP001519292">
    <property type="component" value="Unassembled WGS sequence"/>
</dbReference>
<dbReference type="EMBL" id="JAGGLU010000015">
    <property type="protein sequence ID" value="MBP2058802.1"/>
    <property type="molecule type" value="Genomic_DNA"/>
</dbReference>
<evidence type="ECO:0000313" key="2">
    <source>
        <dbReference type="Proteomes" id="UP001519292"/>
    </source>
</evidence>